<evidence type="ECO:0000313" key="2">
    <source>
        <dbReference type="Proteomes" id="UP001149719"/>
    </source>
</evidence>
<accession>A0ABT4JPY9</accession>
<gene>
    <name evidence="1" type="ORF">O1D97_01970</name>
</gene>
<dbReference type="InterPro" id="IPR046493">
    <property type="entry name" value="DUF6586"/>
</dbReference>
<protein>
    <recommendedName>
        <fullName evidence="3">HEPN domain-containing protein</fullName>
    </recommendedName>
</protein>
<evidence type="ECO:0000313" key="1">
    <source>
        <dbReference type="EMBL" id="MCZ2720443.1"/>
    </source>
</evidence>
<dbReference type="Proteomes" id="UP001149719">
    <property type="component" value="Unassembled WGS sequence"/>
</dbReference>
<proteinExistence type="predicted"/>
<dbReference type="RefSeq" id="WP_269122339.1">
    <property type="nucleotide sequence ID" value="NZ_JAPUBN010000006.1"/>
</dbReference>
<keyword evidence="2" id="KW-1185">Reference proteome</keyword>
<dbReference type="Pfam" id="PF20227">
    <property type="entry name" value="DUF6586"/>
    <property type="match status" value="1"/>
</dbReference>
<evidence type="ECO:0008006" key="3">
    <source>
        <dbReference type="Google" id="ProtNLM"/>
    </source>
</evidence>
<comment type="caution">
    <text evidence="1">The sequence shown here is derived from an EMBL/GenBank/DDBJ whole genome shotgun (WGS) entry which is preliminary data.</text>
</comment>
<reference evidence="1" key="1">
    <citation type="submission" date="2022-12" db="EMBL/GenBank/DDBJ databases">
        <title>Marinomonas 15G1-11 sp. nov, isolated from marine algae.</title>
        <authorList>
            <person name="Butt M."/>
            <person name="Choi D.G."/>
            <person name="Kim J.M."/>
            <person name="Lee J.K."/>
            <person name="Baek J.H."/>
            <person name="Jeon C.O."/>
        </authorList>
    </citation>
    <scope>NUCLEOTIDE SEQUENCE</scope>
    <source>
        <strain evidence="1">15G1-11</strain>
    </source>
</reference>
<dbReference type="EMBL" id="JAPUBN010000006">
    <property type="protein sequence ID" value="MCZ2720443.1"/>
    <property type="molecule type" value="Genomic_DNA"/>
</dbReference>
<sequence>MSNPSEASVTNQRLDVARRFLIMTNGVEESWMEKAYENAALFHLKSAINGLLQEVCSNYSLKRDMNISALLGHAQEKGTSIPVLQELNALSFDPASWFSQLEKDYTVAIECYSRSPVVVSTNVIASSQSLESSIAFYLKSITELVLRYREESSEY</sequence>
<organism evidence="1 2">
    <name type="scientific">Marinomonas phaeophyticola</name>
    <dbReference type="NCBI Taxonomy" id="3004091"/>
    <lineage>
        <taxon>Bacteria</taxon>
        <taxon>Pseudomonadati</taxon>
        <taxon>Pseudomonadota</taxon>
        <taxon>Gammaproteobacteria</taxon>
        <taxon>Oceanospirillales</taxon>
        <taxon>Oceanospirillaceae</taxon>
        <taxon>Marinomonas</taxon>
    </lineage>
</organism>
<name>A0ABT4JPY9_9GAMM</name>